<protein>
    <submittedName>
        <fullName evidence="4">Cation transporter</fullName>
    </submittedName>
</protein>
<dbReference type="SUPFAM" id="SSF55008">
    <property type="entry name" value="HMA, heavy metal-associated domain"/>
    <property type="match status" value="1"/>
</dbReference>
<sequence>MKPRLLQLLVGSLLAALAAGGCSRAEPPPPQTFEGAEQESAGSNEAAEAEAVIAVEGIVCQGCANAAAEAASQVPGCVSARGVFEDGTVVVRYRPDATTPEAIAAAITGADRGDAPAFTARVASP</sequence>
<keyword evidence="5" id="KW-1185">Reference proteome</keyword>
<evidence type="ECO:0000313" key="5">
    <source>
        <dbReference type="Proteomes" id="UP000321412"/>
    </source>
</evidence>
<evidence type="ECO:0000313" key="4">
    <source>
        <dbReference type="EMBL" id="TXD36725.1"/>
    </source>
</evidence>
<dbReference type="GO" id="GO:0046872">
    <property type="term" value="F:metal ion binding"/>
    <property type="evidence" value="ECO:0007669"/>
    <property type="project" value="InterPro"/>
</dbReference>
<dbReference type="InterPro" id="IPR006121">
    <property type="entry name" value="HMA_dom"/>
</dbReference>
<feature type="compositionally biased region" description="Low complexity" evidence="1">
    <location>
        <begin position="34"/>
        <end position="46"/>
    </location>
</feature>
<dbReference type="AlphaFoldDB" id="A0A5C6X4G5"/>
<dbReference type="PROSITE" id="PS51257">
    <property type="entry name" value="PROKAR_LIPOPROTEIN"/>
    <property type="match status" value="1"/>
</dbReference>
<dbReference type="Proteomes" id="UP000321412">
    <property type="component" value="Unassembled WGS sequence"/>
</dbReference>
<evidence type="ECO:0000259" key="3">
    <source>
        <dbReference type="PROSITE" id="PS50846"/>
    </source>
</evidence>
<evidence type="ECO:0000256" key="1">
    <source>
        <dbReference type="SAM" id="MobiDB-lite"/>
    </source>
</evidence>
<evidence type="ECO:0000256" key="2">
    <source>
        <dbReference type="SAM" id="SignalP"/>
    </source>
</evidence>
<reference evidence="4 5" key="1">
    <citation type="submission" date="2019-08" db="EMBL/GenBank/DDBJ databases">
        <title>Bradymonadales sp. TMQ4.</title>
        <authorList>
            <person name="Liang Q."/>
        </authorList>
    </citation>
    <scope>NUCLEOTIDE SEQUENCE [LARGE SCALE GENOMIC DNA]</scope>
    <source>
        <strain evidence="4 5">TMQ4</strain>
    </source>
</reference>
<organism evidence="4 5">
    <name type="scientific">Lujinxingia vulgaris</name>
    <dbReference type="NCBI Taxonomy" id="2600176"/>
    <lineage>
        <taxon>Bacteria</taxon>
        <taxon>Deltaproteobacteria</taxon>
        <taxon>Bradymonadales</taxon>
        <taxon>Lujinxingiaceae</taxon>
        <taxon>Lujinxingia</taxon>
    </lineage>
</organism>
<keyword evidence="2" id="KW-0732">Signal</keyword>
<dbReference type="InterPro" id="IPR036163">
    <property type="entry name" value="HMA_dom_sf"/>
</dbReference>
<dbReference type="EMBL" id="VOSM01000005">
    <property type="protein sequence ID" value="TXD36725.1"/>
    <property type="molecule type" value="Genomic_DNA"/>
</dbReference>
<dbReference type="RefSeq" id="WP_146981853.1">
    <property type="nucleotide sequence ID" value="NZ_VOSM01000005.1"/>
</dbReference>
<accession>A0A5C6X4G5</accession>
<gene>
    <name evidence="4" type="ORF">FRC98_12925</name>
</gene>
<dbReference type="Gene3D" id="3.30.70.100">
    <property type="match status" value="1"/>
</dbReference>
<dbReference type="Pfam" id="PF00403">
    <property type="entry name" value="HMA"/>
    <property type="match status" value="1"/>
</dbReference>
<feature type="chain" id="PRO_5023034502" evidence="2">
    <location>
        <begin position="19"/>
        <end position="125"/>
    </location>
</feature>
<proteinExistence type="predicted"/>
<name>A0A5C6X4G5_9DELT</name>
<dbReference type="PROSITE" id="PS50846">
    <property type="entry name" value="HMA_2"/>
    <property type="match status" value="1"/>
</dbReference>
<feature type="signal peptide" evidence="2">
    <location>
        <begin position="1"/>
        <end position="18"/>
    </location>
</feature>
<feature type="region of interest" description="Disordered" evidence="1">
    <location>
        <begin position="21"/>
        <end position="46"/>
    </location>
</feature>
<feature type="domain" description="HMA" evidence="3">
    <location>
        <begin position="49"/>
        <end position="115"/>
    </location>
</feature>
<comment type="caution">
    <text evidence="4">The sequence shown here is derived from an EMBL/GenBank/DDBJ whole genome shotgun (WGS) entry which is preliminary data.</text>
</comment>